<dbReference type="GO" id="GO:0016281">
    <property type="term" value="C:eukaryotic translation initiation factor 4F complex"/>
    <property type="evidence" value="ECO:0007669"/>
    <property type="project" value="TreeGrafter"/>
</dbReference>
<gene>
    <name evidence="2" type="ORF">ECPE_LOCUS6721</name>
</gene>
<dbReference type="PANTHER" id="PTHR11960">
    <property type="entry name" value="EUKARYOTIC TRANSLATION INITIATION FACTOR 4E RELATED"/>
    <property type="match status" value="1"/>
</dbReference>
<dbReference type="EMBL" id="UZAN01043747">
    <property type="protein sequence ID" value="VDP79153.1"/>
    <property type="molecule type" value="Genomic_DNA"/>
</dbReference>
<evidence type="ECO:0000256" key="1">
    <source>
        <dbReference type="RuleBase" id="RU004374"/>
    </source>
</evidence>
<dbReference type="Gene3D" id="3.30.760.10">
    <property type="entry name" value="RNA Cap, Translation Initiation Factor Eif4e"/>
    <property type="match status" value="1"/>
</dbReference>
<keyword evidence="1" id="KW-0694">RNA-binding</keyword>
<dbReference type="WBParaSite" id="ECPE_0000673401-mRNA-1">
    <property type="protein sequence ID" value="ECPE_0000673401-mRNA-1"/>
    <property type="gene ID" value="ECPE_0000673401"/>
</dbReference>
<dbReference type="GO" id="GO:0000340">
    <property type="term" value="F:RNA 7-methylguanosine cap binding"/>
    <property type="evidence" value="ECO:0007669"/>
    <property type="project" value="TreeGrafter"/>
</dbReference>
<dbReference type="Proteomes" id="UP000272942">
    <property type="component" value="Unassembled WGS sequence"/>
</dbReference>
<evidence type="ECO:0000313" key="4">
    <source>
        <dbReference type="WBParaSite" id="ECPE_0000673401-mRNA-1"/>
    </source>
</evidence>
<dbReference type="InterPro" id="IPR001040">
    <property type="entry name" value="TIF_eIF_4E"/>
</dbReference>
<evidence type="ECO:0000313" key="2">
    <source>
        <dbReference type="EMBL" id="VDP79153.1"/>
    </source>
</evidence>
<keyword evidence="1" id="KW-0396">Initiation factor</keyword>
<dbReference type="Pfam" id="PF01652">
    <property type="entry name" value="IF4E"/>
    <property type="match status" value="1"/>
</dbReference>
<keyword evidence="3" id="KW-1185">Reference proteome</keyword>
<keyword evidence="1" id="KW-0648">Protein biosynthesis</keyword>
<organism evidence="4">
    <name type="scientific">Echinostoma caproni</name>
    <dbReference type="NCBI Taxonomy" id="27848"/>
    <lineage>
        <taxon>Eukaryota</taxon>
        <taxon>Metazoa</taxon>
        <taxon>Spiralia</taxon>
        <taxon>Lophotrochozoa</taxon>
        <taxon>Platyhelminthes</taxon>
        <taxon>Trematoda</taxon>
        <taxon>Digenea</taxon>
        <taxon>Plagiorchiida</taxon>
        <taxon>Echinostomata</taxon>
        <taxon>Echinostomatoidea</taxon>
        <taxon>Echinostomatidae</taxon>
        <taxon>Echinostoma</taxon>
    </lineage>
</organism>
<protein>
    <submittedName>
        <fullName evidence="4">Eukaryotic initiation factor 4E</fullName>
    </submittedName>
</protein>
<proteinExistence type="inferred from homology"/>
<accession>A0A183AID6</accession>
<evidence type="ECO:0000313" key="3">
    <source>
        <dbReference type="Proteomes" id="UP000272942"/>
    </source>
</evidence>
<dbReference type="SUPFAM" id="SSF55418">
    <property type="entry name" value="eIF4e-like"/>
    <property type="match status" value="1"/>
</dbReference>
<reference evidence="4" key="1">
    <citation type="submission" date="2016-06" db="UniProtKB">
        <authorList>
            <consortium name="WormBaseParasite"/>
        </authorList>
    </citation>
    <scope>IDENTIFICATION</scope>
</reference>
<dbReference type="AlphaFoldDB" id="A0A183AID6"/>
<name>A0A183AID6_9TREM</name>
<dbReference type="InterPro" id="IPR023398">
    <property type="entry name" value="TIF_eIF4e-like"/>
</dbReference>
<reference evidence="2 3" key="2">
    <citation type="submission" date="2018-11" db="EMBL/GenBank/DDBJ databases">
        <authorList>
            <consortium name="Pathogen Informatics"/>
        </authorList>
    </citation>
    <scope>NUCLEOTIDE SEQUENCE [LARGE SCALE GENOMIC DNA]</scope>
    <source>
        <strain evidence="2 3">Egypt</strain>
    </source>
</reference>
<comment type="similarity">
    <text evidence="1">Belongs to the eukaryotic initiation factor 4E family.</text>
</comment>
<dbReference type="OrthoDB" id="590761at2759"/>
<sequence>MATATDEHVVQEKVKEMVFCVPFARYWEELLMLVVGCDWETDEEAEQICGVVFQPRARGHKMAIWISNADDGETIKQIGRRIKERLSLAEKMFFQTVNDQKDHPRGKDITSGRYEV</sequence>
<dbReference type="GO" id="GO:0003743">
    <property type="term" value="F:translation initiation factor activity"/>
    <property type="evidence" value="ECO:0007669"/>
    <property type="project" value="UniProtKB-KW"/>
</dbReference>